<evidence type="ECO:0000256" key="1">
    <source>
        <dbReference type="ARBA" id="ARBA00000012"/>
    </source>
</evidence>
<dbReference type="EMBL" id="VSSQ01000081">
    <property type="protein sequence ID" value="MPL74552.1"/>
    <property type="molecule type" value="Genomic_DNA"/>
</dbReference>
<accession>A0A644U6T4</accession>
<evidence type="ECO:0000256" key="3">
    <source>
        <dbReference type="ARBA" id="ARBA00004763"/>
    </source>
</evidence>
<dbReference type="AlphaFoldDB" id="A0A644U6T4"/>
<dbReference type="EC" id="2.5.1.15" evidence="4"/>
<name>A0A644U6T4_9ZZZZ</name>
<dbReference type="SUPFAM" id="SSF51717">
    <property type="entry name" value="Dihydropteroate synthetase-like"/>
    <property type="match status" value="1"/>
</dbReference>
<dbReference type="GO" id="GO:0046872">
    <property type="term" value="F:metal ion binding"/>
    <property type="evidence" value="ECO:0007669"/>
    <property type="project" value="UniProtKB-KW"/>
</dbReference>
<dbReference type="PANTHER" id="PTHR20941:SF1">
    <property type="entry name" value="FOLIC ACID SYNTHESIS PROTEIN FOL1"/>
    <property type="match status" value="1"/>
</dbReference>
<evidence type="ECO:0000256" key="8">
    <source>
        <dbReference type="ARBA" id="ARBA00022909"/>
    </source>
</evidence>
<keyword evidence="5 10" id="KW-0808">Transferase</keyword>
<evidence type="ECO:0000256" key="5">
    <source>
        <dbReference type="ARBA" id="ARBA00022679"/>
    </source>
</evidence>
<evidence type="ECO:0000256" key="4">
    <source>
        <dbReference type="ARBA" id="ARBA00012458"/>
    </source>
</evidence>
<evidence type="ECO:0000256" key="7">
    <source>
        <dbReference type="ARBA" id="ARBA00022842"/>
    </source>
</evidence>
<dbReference type="Gene3D" id="3.20.20.20">
    <property type="entry name" value="Dihydropteroate synthase-like"/>
    <property type="match status" value="1"/>
</dbReference>
<sequence>MDVSIRGIGIGGANPPRLMGVLNISPESFFSDSFTPLEQVTTRVEEMIRAGADIIDIGARSTALAAPPISVAEEKERVIRTLRNLDHAGAVFSLDTMYPEVLEAALRYDIAAVNDIGGLSNERYAKIAADSGLPVIAMAAHKQPGDPTDIISTHEALKKIIWRAESYGIDQLILDPGVGKWVMERSSEADWELCRRFSELKTYGFPLLAAVSRKTFIGDCLNKPPHERLYGSLAVLYDLLAGGADICRVHDVGPSRDIVKIFQMLHP</sequence>
<dbReference type="PANTHER" id="PTHR20941">
    <property type="entry name" value="FOLATE SYNTHESIS PROTEINS"/>
    <property type="match status" value="1"/>
</dbReference>
<proteinExistence type="predicted"/>
<dbReference type="NCBIfam" id="TIGR01496">
    <property type="entry name" value="DHPS"/>
    <property type="match status" value="1"/>
</dbReference>
<evidence type="ECO:0000256" key="6">
    <source>
        <dbReference type="ARBA" id="ARBA00022723"/>
    </source>
</evidence>
<dbReference type="InterPro" id="IPR000489">
    <property type="entry name" value="Pterin-binding_dom"/>
</dbReference>
<dbReference type="GO" id="GO:0046656">
    <property type="term" value="P:folic acid biosynthetic process"/>
    <property type="evidence" value="ECO:0007669"/>
    <property type="project" value="UniProtKB-KW"/>
</dbReference>
<reference evidence="10" key="1">
    <citation type="submission" date="2019-08" db="EMBL/GenBank/DDBJ databases">
        <authorList>
            <person name="Kucharzyk K."/>
            <person name="Murdoch R.W."/>
            <person name="Higgins S."/>
            <person name="Loffler F."/>
        </authorList>
    </citation>
    <scope>NUCLEOTIDE SEQUENCE</scope>
</reference>
<dbReference type="PROSITE" id="PS50972">
    <property type="entry name" value="PTERIN_BINDING"/>
    <property type="match status" value="1"/>
</dbReference>
<evidence type="ECO:0000259" key="9">
    <source>
        <dbReference type="PROSITE" id="PS50972"/>
    </source>
</evidence>
<dbReference type="GO" id="GO:0046654">
    <property type="term" value="P:tetrahydrofolate biosynthetic process"/>
    <property type="evidence" value="ECO:0007669"/>
    <property type="project" value="TreeGrafter"/>
</dbReference>
<feature type="domain" description="Pterin-binding" evidence="9">
    <location>
        <begin position="16"/>
        <end position="260"/>
    </location>
</feature>
<evidence type="ECO:0000256" key="2">
    <source>
        <dbReference type="ARBA" id="ARBA00001946"/>
    </source>
</evidence>
<comment type="pathway">
    <text evidence="3">Cofactor biosynthesis; tetrahydrofolate biosynthesis; 7,8-dihydrofolate from 2-amino-4-hydroxy-6-hydroxymethyl-7,8-dihydropteridine diphosphate and 4-aminobenzoate: step 1/2.</text>
</comment>
<dbReference type="InterPro" id="IPR045031">
    <property type="entry name" value="DHP_synth-like"/>
</dbReference>
<protein>
    <recommendedName>
        <fullName evidence="4">dihydropteroate synthase</fullName>
        <ecNumber evidence="4">2.5.1.15</ecNumber>
    </recommendedName>
</protein>
<dbReference type="GO" id="GO:0004156">
    <property type="term" value="F:dihydropteroate synthase activity"/>
    <property type="evidence" value="ECO:0007669"/>
    <property type="project" value="UniProtKB-EC"/>
</dbReference>
<keyword evidence="6" id="KW-0479">Metal-binding</keyword>
<dbReference type="InterPro" id="IPR006390">
    <property type="entry name" value="DHP_synth_dom"/>
</dbReference>
<gene>
    <name evidence="10" type="primary">folP_8</name>
    <name evidence="10" type="ORF">SDC9_20365</name>
</gene>
<comment type="catalytic activity">
    <reaction evidence="1">
        <text>(7,8-dihydropterin-6-yl)methyl diphosphate + 4-aminobenzoate = 7,8-dihydropteroate + diphosphate</text>
        <dbReference type="Rhea" id="RHEA:19949"/>
        <dbReference type="ChEBI" id="CHEBI:17836"/>
        <dbReference type="ChEBI" id="CHEBI:17839"/>
        <dbReference type="ChEBI" id="CHEBI:33019"/>
        <dbReference type="ChEBI" id="CHEBI:72950"/>
        <dbReference type="EC" id="2.5.1.15"/>
    </reaction>
</comment>
<keyword evidence="8" id="KW-0289">Folate biosynthesis</keyword>
<organism evidence="10">
    <name type="scientific">bioreactor metagenome</name>
    <dbReference type="NCBI Taxonomy" id="1076179"/>
    <lineage>
        <taxon>unclassified sequences</taxon>
        <taxon>metagenomes</taxon>
        <taxon>ecological metagenomes</taxon>
    </lineage>
</organism>
<evidence type="ECO:0000313" key="10">
    <source>
        <dbReference type="EMBL" id="MPL74552.1"/>
    </source>
</evidence>
<dbReference type="Pfam" id="PF00809">
    <property type="entry name" value="Pterin_bind"/>
    <property type="match status" value="1"/>
</dbReference>
<dbReference type="InterPro" id="IPR011005">
    <property type="entry name" value="Dihydropteroate_synth-like_sf"/>
</dbReference>
<keyword evidence="7" id="KW-0460">Magnesium</keyword>
<comment type="caution">
    <text evidence="10">The sequence shown here is derived from an EMBL/GenBank/DDBJ whole genome shotgun (WGS) entry which is preliminary data.</text>
</comment>
<comment type="cofactor">
    <cofactor evidence="2">
        <name>Mg(2+)</name>
        <dbReference type="ChEBI" id="CHEBI:18420"/>
    </cofactor>
</comment>